<proteinExistence type="inferred from homology"/>
<comment type="caution">
    <text evidence="5">The sequence shown here is derived from an EMBL/GenBank/DDBJ whole genome shotgun (WGS) entry which is preliminary data.</text>
</comment>
<dbReference type="RefSeq" id="WP_358358272.1">
    <property type="nucleotide sequence ID" value="NZ_JBEZFP010000077.1"/>
</dbReference>
<dbReference type="Proteomes" id="UP001551482">
    <property type="component" value="Unassembled WGS sequence"/>
</dbReference>
<dbReference type="Gene3D" id="3.30.750.24">
    <property type="entry name" value="STAS domain"/>
    <property type="match status" value="1"/>
</dbReference>
<dbReference type="CDD" id="cd07043">
    <property type="entry name" value="STAS_anti-anti-sigma_factors"/>
    <property type="match status" value="1"/>
</dbReference>
<reference evidence="5 6" key="1">
    <citation type="submission" date="2024-06" db="EMBL/GenBank/DDBJ databases">
        <title>The Natural Products Discovery Center: Release of the First 8490 Sequenced Strains for Exploring Actinobacteria Biosynthetic Diversity.</title>
        <authorList>
            <person name="Kalkreuter E."/>
            <person name="Kautsar S.A."/>
            <person name="Yang D."/>
            <person name="Bader C.D."/>
            <person name="Teijaro C.N."/>
            <person name="Fluegel L."/>
            <person name="Davis C.M."/>
            <person name="Simpson J.R."/>
            <person name="Lauterbach L."/>
            <person name="Steele A.D."/>
            <person name="Gui C."/>
            <person name="Meng S."/>
            <person name="Li G."/>
            <person name="Viehrig K."/>
            <person name="Ye F."/>
            <person name="Su P."/>
            <person name="Kiefer A.F."/>
            <person name="Nichols A."/>
            <person name="Cepeda A.J."/>
            <person name="Yan W."/>
            <person name="Fan B."/>
            <person name="Jiang Y."/>
            <person name="Adhikari A."/>
            <person name="Zheng C.-J."/>
            <person name="Schuster L."/>
            <person name="Cowan T.M."/>
            <person name="Smanski M.J."/>
            <person name="Chevrette M.G."/>
            <person name="De Carvalho L.P.S."/>
            <person name="Shen B."/>
        </authorList>
    </citation>
    <scope>NUCLEOTIDE SEQUENCE [LARGE SCALE GENOMIC DNA]</scope>
    <source>
        <strain evidence="5 6">NPDC048946</strain>
    </source>
</reference>
<dbReference type="EMBL" id="JBEZFP010000077">
    <property type="protein sequence ID" value="MEU8137023.1"/>
    <property type="molecule type" value="Genomic_DNA"/>
</dbReference>
<dbReference type="SUPFAM" id="SSF52091">
    <property type="entry name" value="SpoIIaa-like"/>
    <property type="match status" value="1"/>
</dbReference>
<dbReference type="InterPro" id="IPR002645">
    <property type="entry name" value="STAS_dom"/>
</dbReference>
<evidence type="ECO:0000256" key="1">
    <source>
        <dbReference type="ARBA" id="ARBA00009013"/>
    </source>
</evidence>
<dbReference type="InterPro" id="IPR036513">
    <property type="entry name" value="STAS_dom_sf"/>
</dbReference>
<name>A0ABV3DMR4_9ACTN</name>
<feature type="compositionally biased region" description="Basic and acidic residues" evidence="3">
    <location>
        <begin position="191"/>
        <end position="201"/>
    </location>
</feature>
<evidence type="ECO:0000256" key="2">
    <source>
        <dbReference type="RuleBase" id="RU003749"/>
    </source>
</evidence>
<dbReference type="PANTHER" id="PTHR33495:SF2">
    <property type="entry name" value="ANTI-SIGMA FACTOR ANTAGONIST TM_1081-RELATED"/>
    <property type="match status" value="1"/>
</dbReference>
<evidence type="ECO:0000313" key="6">
    <source>
        <dbReference type="Proteomes" id="UP001551482"/>
    </source>
</evidence>
<dbReference type="Pfam" id="PF01740">
    <property type="entry name" value="STAS"/>
    <property type="match status" value="1"/>
</dbReference>
<organism evidence="5 6">
    <name type="scientific">Streptodolium elevatio</name>
    <dbReference type="NCBI Taxonomy" id="3157996"/>
    <lineage>
        <taxon>Bacteria</taxon>
        <taxon>Bacillati</taxon>
        <taxon>Actinomycetota</taxon>
        <taxon>Actinomycetes</taxon>
        <taxon>Kitasatosporales</taxon>
        <taxon>Streptomycetaceae</taxon>
        <taxon>Streptodolium</taxon>
    </lineage>
</organism>
<sequence length="201" mass="21187">MPNSQPVPAPLTVHRCDTTTGALLTVRGEIDLDTEPHLRGSMTRCLLDGCSAIDVDLSDVTFCDSSGLHAFLDISRDAAKAGGYLRLHSPSPIVVRLLTLTGTGTLVLGLPTCPSPPEPTVIAAEPPVGSGTTGQLILFTDAARAADTADDPQIAHRTRTDRTRTDRVRVALSDDSRTSLGAAPGSQVQRATHEDARSWQG</sequence>
<evidence type="ECO:0000259" key="4">
    <source>
        <dbReference type="PROSITE" id="PS50801"/>
    </source>
</evidence>
<dbReference type="PANTHER" id="PTHR33495">
    <property type="entry name" value="ANTI-SIGMA FACTOR ANTAGONIST TM_1081-RELATED-RELATED"/>
    <property type="match status" value="1"/>
</dbReference>
<accession>A0ABV3DMR4</accession>
<comment type="similarity">
    <text evidence="1 2">Belongs to the anti-sigma-factor antagonist family.</text>
</comment>
<evidence type="ECO:0000256" key="3">
    <source>
        <dbReference type="SAM" id="MobiDB-lite"/>
    </source>
</evidence>
<dbReference type="InterPro" id="IPR003658">
    <property type="entry name" value="Anti-sigma_ant"/>
</dbReference>
<feature type="domain" description="STAS" evidence="4">
    <location>
        <begin position="23"/>
        <end position="102"/>
    </location>
</feature>
<feature type="region of interest" description="Disordered" evidence="3">
    <location>
        <begin position="174"/>
        <end position="201"/>
    </location>
</feature>
<gene>
    <name evidence="5" type="ORF">AB0C36_26350</name>
</gene>
<evidence type="ECO:0000313" key="5">
    <source>
        <dbReference type="EMBL" id="MEU8137023.1"/>
    </source>
</evidence>
<protein>
    <recommendedName>
        <fullName evidence="2">Anti-sigma factor antagonist</fullName>
    </recommendedName>
</protein>
<keyword evidence="6" id="KW-1185">Reference proteome</keyword>
<dbReference type="PROSITE" id="PS50801">
    <property type="entry name" value="STAS"/>
    <property type="match status" value="1"/>
</dbReference>
<dbReference type="NCBIfam" id="TIGR00377">
    <property type="entry name" value="ant_ant_sig"/>
    <property type="match status" value="1"/>
</dbReference>